<name>F0WM13_9STRA</name>
<accession>F0WM13</accession>
<dbReference type="AlphaFoldDB" id="F0WM13"/>
<evidence type="ECO:0000313" key="1">
    <source>
        <dbReference type="EMBL" id="CCA22340.1"/>
    </source>
</evidence>
<proteinExistence type="predicted"/>
<dbReference type="EMBL" id="FR824196">
    <property type="protein sequence ID" value="CCA22340.1"/>
    <property type="molecule type" value="Genomic_DNA"/>
</dbReference>
<dbReference type="HOGENOM" id="CLU_1055306_0_0_1"/>
<reference evidence="1" key="1">
    <citation type="journal article" date="2011" name="PLoS Biol.">
        <title>Gene gain and loss during evolution of obligate parasitism in the white rust pathogen of Arabidopsis thaliana.</title>
        <authorList>
            <person name="Kemen E."/>
            <person name="Gardiner A."/>
            <person name="Schultz-Larsen T."/>
            <person name="Kemen A.C."/>
            <person name="Balmuth A.L."/>
            <person name="Robert-Seilaniantz A."/>
            <person name="Bailey K."/>
            <person name="Holub E."/>
            <person name="Studholme D.J."/>
            <person name="Maclean D."/>
            <person name="Jones J.D."/>
        </authorList>
    </citation>
    <scope>NUCLEOTIDE SEQUENCE</scope>
</reference>
<sequence length="278" mass="31125">MTSKADEWETKLGGDKLVGRAVSLAMNLIFSLVFSNKQGTFREPKEAGEAGSRQHSHRRIHGVMRSIRPAIEHDVKRISDLCHDSSTDARGHVLHVELQGSGVYRREAKDGAREWVVDFAQWGALVDEAVGAEFRITAPREVIKLAFFSLVLGHESGMLCVEMLSERMLHAIGYQQCRVQVRPSAHFTEHYLLLQQGVQHKSAYKEAFKSLLVLPILPGDGVVVSPSRPVIISLVILISNLMNFNYKKTSYLDIKTKRSSQEAHVAIIHHLARIGVCR</sequence>
<organism evidence="1">
    <name type="scientific">Albugo laibachii Nc14</name>
    <dbReference type="NCBI Taxonomy" id="890382"/>
    <lineage>
        <taxon>Eukaryota</taxon>
        <taxon>Sar</taxon>
        <taxon>Stramenopiles</taxon>
        <taxon>Oomycota</taxon>
        <taxon>Peronosporomycetes</taxon>
        <taxon>Albuginales</taxon>
        <taxon>Albuginaceae</taxon>
        <taxon>Albugo</taxon>
    </lineage>
</organism>
<protein>
    <submittedName>
        <fullName evidence="1">AlNc14C151G7526 protein</fullName>
    </submittedName>
</protein>
<gene>
    <name evidence="1" type="primary">AlNc14C151G7526</name>
    <name evidence="1" type="ORF">ALNC14_084830</name>
</gene>
<reference evidence="1" key="2">
    <citation type="submission" date="2011-02" db="EMBL/GenBank/DDBJ databases">
        <authorList>
            <person name="MacLean D."/>
        </authorList>
    </citation>
    <scope>NUCLEOTIDE SEQUENCE</scope>
</reference>